<keyword evidence="4" id="KW-0808">Transferase</keyword>
<dbReference type="GO" id="GO:0005665">
    <property type="term" value="C:RNA polymerase II, core complex"/>
    <property type="evidence" value="ECO:0007669"/>
    <property type="project" value="TreeGrafter"/>
</dbReference>
<dbReference type="PANTHER" id="PTHR19376:SF37">
    <property type="entry name" value="DNA-DIRECTED RNA POLYMERASE II SUBUNIT RPB1"/>
    <property type="match status" value="1"/>
</dbReference>
<dbReference type="InterPro" id="IPR038593">
    <property type="entry name" value="RNA_pol_Rpb1_7_sf"/>
</dbReference>
<dbReference type="GO" id="GO:0003677">
    <property type="term" value="F:DNA binding"/>
    <property type="evidence" value="ECO:0007669"/>
    <property type="project" value="InterPro"/>
</dbReference>
<dbReference type="Gene3D" id="1.10.274.100">
    <property type="entry name" value="RNA polymerase Rpb1, domain 3"/>
    <property type="match status" value="1"/>
</dbReference>
<sequence>MSKNTNGIMEKEYASPIIGIQFSILSDEEKRKGSVVEILNRETYKDNKPVNDGLCDIRMGVQDRGLICPTDGLDSIQTPGYFGHIELANPVFYIQFLNTIIKILRCICFKCSKLKISKIKYKHFLKLTPENRWSQVFPYASKIKRCGEDTDDGCGIKQPIKIGKIGFATLKAEWENNPNSTEEMSIILTPDIVLKCFKGMSDDDISFMGFSPLWSRPESMICNVLAIPPPAVRPSVRVDSHQRSEDDVTHNLSDIIRVNKQLQEKIFTNAPSTIISELTNILQFYVATLIDNKIPGVSKATAQRSNRALRTIKERLNGKHGRIRGNLMGKRVNFSARSVITPDPNIGIEQLGIPMRIAQNITKPVTVNEHNKMFLTKLVMNGPFKYPGANILEKKHGKISLSINQLDKSSINVEIGDIVHRHMMDGDAILFNRQPSLHRMSMMCHIAKIMTIGDTFRMNVADTKPYNADFDGDEMNLHMPQDPESEAELRNLAAVTWQLVSPADNKTIVGIFQDSLLGSYMMTRKDINFDIRTAMNLLMKYDKVDLSKLIKKNKNDKISSFELLSQIIPPLTIVRKTSRFAEEENADRDRQKEIYNSSNDVFEITNGVFRRGQMGKDVFGDGSSGLIQRICNDYGNEQSAKFIDNFQNIVTEYMTTASFSVGISDLIANKKTTSKIIQVITKKKEEVKNLTDQIHLGIFDNKTGKSNEYDFETRVNNILNMLANDTGKIGKQSLDPTNRFVVMVNAGSKGKDLNISQMMSCVGQQNVDNKRIAYGFENRTLPHFTKYDDSPAARGFVENSFISGLTPTELFFHAMGGRMGIIDTAIKTSQTGYVQRRLIKGLEDLKVEYDMTVRNNQGKIIQYGYGEDGFDPVRVEKQQLNIALITIDEIYSHYKPIYDSSGQIMKMLYTSEAIDKIKQQTKELDEKIKSIIDMTISVRADLIKNVFLSRDNKYVHVPVAFSYIIDNIKGQQYLCSSSLVDITPLDAYKIIDKGFSEISSMYYIKPNPLFKVLFYYYLNTNNLLNIKRFSQKAIETLMTNVVLMYKKAIVAPGDMVGMIAAQSVGEPTTQMTLNTFHLAGVATKSNVTRGLPRMEEILSLSENTKNPSCTVYLLPSEEQEQENAKKLIHRIEYTKLSSIVETVQIFFDPNDKETTIEEDKVMMMQFNAFEDLQNEGEDETEDIEKSKWIIRLKFNVDEMLDKDITMDDVHYTIKKIYGNQVSCAFSDYNDSNLIFRIRMNINKKTKQSPLDATDQIYVLKTFQNSLLDNTIMSGVDSIDKATPRKITDSIVLIDGNYEKKVTWVVDTVGSNLMALLSLDYTDTTRTYTNNIQEIYYVMGVEAARQSILNELTEVIEFDNAYINYHHLSLLCDRMTCNDKLVSIFRHGINGDDIGPLAKASFEETPEMFLKAARHGTLDNMRGVSANVMCGQEGYFGTSAFQVVLDLDEMKKLVPVIQPTSDDSIIDAAFDSKLDSSGDCSKSNLTISNNAENIENKDLGSFNDDYELNL</sequence>
<dbReference type="Pfam" id="PF04983">
    <property type="entry name" value="RNA_pol_Rpb1_3"/>
    <property type="match status" value="1"/>
</dbReference>
<dbReference type="Pfam" id="PF05000">
    <property type="entry name" value="RNA_pol_Rpb1_4"/>
    <property type="match status" value="1"/>
</dbReference>
<dbReference type="InterPro" id="IPR000722">
    <property type="entry name" value="RNA_pol_asu"/>
</dbReference>
<dbReference type="InterPro" id="IPR006592">
    <property type="entry name" value="RNA_pol_N"/>
</dbReference>
<name>A0A6C0HPN2_9ZZZZ</name>
<reference evidence="8" key="1">
    <citation type="journal article" date="2020" name="Nature">
        <title>Giant virus diversity and host interactions through global metagenomics.</title>
        <authorList>
            <person name="Schulz F."/>
            <person name="Roux S."/>
            <person name="Paez-Espino D."/>
            <person name="Jungbluth S."/>
            <person name="Walsh D.A."/>
            <person name="Denef V.J."/>
            <person name="McMahon K.D."/>
            <person name="Konstantinidis K.T."/>
            <person name="Eloe-Fadrosh E.A."/>
            <person name="Kyrpides N.C."/>
            <person name="Woyke T."/>
        </authorList>
    </citation>
    <scope>NUCLEOTIDE SEQUENCE</scope>
    <source>
        <strain evidence="8">GVMAG-M-3300023184-161</strain>
    </source>
</reference>
<dbReference type="Gene3D" id="6.10.250.2940">
    <property type="match status" value="1"/>
</dbReference>
<keyword evidence="5" id="KW-0548">Nucleotidyltransferase</keyword>
<dbReference type="InterPro" id="IPR007066">
    <property type="entry name" value="RNA_pol_Rpb1_3"/>
</dbReference>
<dbReference type="GO" id="GO:0003899">
    <property type="term" value="F:DNA-directed RNA polymerase activity"/>
    <property type="evidence" value="ECO:0007669"/>
    <property type="project" value="UniProtKB-EC"/>
</dbReference>
<dbReference type="Gene3D" id="3.30.1360.140">
    <property type="match status" value="1"/>
</dbReference>
<dbReference type="Pfam" id="PF04990">
    <property type="entry name" value="RNA_pol_Rpb1_7"/>
    <property type="match status" value="1"/>
</dbReference>
<evidence type="ECO:0000256" key="5">
    <source>
        <dbReference type="ARBA" id="ARBA00022695"/>
    </source>
</evidence>
<evidence type="ECO:0000259" key="7">
    <source>
        <dbReference type="SMART" id="SM00663"/>
    </source>
</evidence>
<dbReference type="PANTHER" id="PTHR19376">
    <property type="entry name" value="DNA-DIRECTED RNA POLYMERASE"/>
    <property type="match status" value="1"/>
</dbReference>
<accession>A0A6C0HPN2</accession>
<comment type="similarity">
    <text evidence="1">Belongs to the RNA polymerase beta' chain family.</text>
</comment>
<evidence type="ECO:0000256" key="1">
    <source>
        <dbReference type="ARBA" id="ARBA00006460"/>
    </source>
</evidence>
<evidence type="ECO:0000313" key="8">
    <source>
        <dbReference type="EMBL" id="QHT82317.1"/>
    </source>
</evidence>
<dbReference type="InterPro" id="IPR007075">
    <property type="entry name" value="RNA_pol_Rpb1_6"/>
</dbReference>
<proteinExistence type="inferred from homology"/>
<feature type="domain" description="RNA polymerase N-terminal" evidence="7">
    <location>
        <begin position="218"/>
        <end position="523"/>
    </location>
</feature>
<evidence type="ECO:0000256" key="6">
    <source>
        <dbReference type="ARBA" id="ARBA00023163"/>
    </source>
</evidence>
<evidence type="ECO:0000256" key="3">
    <source>
        <dbReference type="ARBA" id="ARBA00022478"/>
    </source>
</evidence>
<evidence type="ECO:0000256" key="4">
    <source>
        <dbReference type="ARBA" id="ARBA00022679"/>
    </source>
</evidence>
<dbReference type="NCBIfam" id="NF006336">
    <property type="entry name" value="PRK08566.1"/>
    <property type="match status" value="1"/>
</dbReference>
<evidence type="ECO:0000256" key="2">
    <source>
        <dbReference type="ARBA" id="ARBA00012418"/>
    </source>
</evidence>
<dbReference type="Gene3D" id="6.20.50.80">
    <property type="match status" value="1"/>
</dbReference>
<dbReference type="InterPro" id="IPR007083">
    <property type="entry name" value="RNA_pol_Rpb1_4"/>
</dbReference>
<dbReference type="SMART" id="SM00663">
    <property type="entry name" value="RPOLA_N"/>
    <property type="match status" value="1"/>
</dbReference>
<dbReference type="Pfam" id="PF00623">
    <property type="entry name" value="RNA_pol_Rpb1_2"/>
    <property type="match status" value="1"/>
</dbReference>
<dbReference type="EMBL" id="MN739998">
    <property type="protein sequence ID" value="QHT82317.1"/>
    <property type="molecule type" value="Genomic_DNA"/>
</dbReference>
<dbReference type="FunFam" id="2.40.40.20:FF:000019">
    <property type="entry name" value="DNA-directed RNA polymerase II subunit RPB1"/>
    <property type="match status" value="1"/>
</dbReference>
<dbReference type="InterPro" id="IPR042102">
    <property type="entry name" value="RNA_pol_Rpb1_3_sf"/>
</dbReference>
<dbReference type="InterPro" id="IPR045867">
    <property type="entry name" value="DNA-dir_RpoC_beta_prime"/>
</dbReference>
<dbReference type="InterPro" id="IPR007073">
    <property type="entry name" value="RNA_pol_Rpb1_7"/>
</dbReference>
<dbReference type="Pfam" id="PF04998">
    <property type="entry name" value="RNA_pol_Rpb1_5"/>
    <property type="match status" value="1"/>
</dbReference>
<dbReference type="GO" id="GO:0006351">
    <property type="term" value="P:DNA-templated transcription"/>
    <property type="evidence" value="ECO:0007669"/>
    <property type="project" value="InterPro"/>
</dbReference>
<protein>
    <recommendedName>
        <fullName evidence="2">DNA-directed RNA polymerase</fullName>
        <ecNumber evidence="2">2.7.7.6</ecNumber>
    </recommendedName>
</protein>
<dbReference type="Gene3D" id="4.10.860.120">
    <property type="entry name" value="RNA polymerase II, clamp domain"/>
    <property type="match status" value="1"/>
</dbReference>
<dbReference type="InterPro" id="IPR007080">
    <property type="entry name" value="RNA_pol_Rpb1_1"/>
</dbReference>
<dbReference type="EC" id="2.7.7.6" evidence="2"/>
<dbReference type="Pfam" id="PF04997">
    <property type="entry name" value="RNA_pol_Rpb1_1"/>
    <property type="match status" value="1"/>
</dbReference>
<dbReference type="Gene3D" id="1.10.132.30">
    <property type="match status" value="1"/>
</dbReference>
<organism evidence="8">
    <name type="scientific">viral metagenome</name>
    <dbReference type="NCBI Taxonomy" id="1070528"/>
    <lineage>
        <taxon>unclassified sequences</taxon>
        <taxon>metagenomes</taxon>
        <taxon>organismal metagenomes</taxon>
    </lineage>
</organism>
<dbReference type="InterPro" id="IPR038120">
    <property type="entry name" value="Rpb1_funnel_sf"/>
</dbReference>
<dbReference type="InterPro" id="IPR044893">
    <property type="entry name" value="RNA_pol_Rpb1_clamp_domain"/>
</dbReference>
<dbReference type="Gene3D" id="3.30.1490.180">
    <property type="entry name" value="RNA polymerase ii"/>
    <property type="match status" value="1"/>
</dbReference>
<dbReference type="SUPFAM" id="SSF64484">
    <property type="entry name" value="beta and beta-prime subunits of DNA dependent RNA-polymerase"/>
    <property type="match status" value="1"/>
</dbReference>
<keyword evidence="3" id="KW-0240">DNA-directed RNA polymerase</keyword>
<dbReference type="Pfam" id="PF04992">
    <property type="entry name" value="RNA_pol_Rpb1_6"/>
    <property type="match status" value="1"/>
</dbReference>
<dbReference type="Gene3D" id="2.40.40.20">
    <property type="match status" value="1"/>
</dbReference>
<dbReference type="InterPro" id="IPR007081">
    <property type="entry name" value="RNA_pol_Rpb1_5"/>
</dbReference>
<keyword evidence="6" id="KW-0804">Transcription</keyword>
<dbReference type="Gene3D" id="1.10.150.390">
    <property type="match status" value="1"/>
</dbReference>